<organism evidence="1 2">
    <name type="scientific">Devosia yakushimensis</name>
    <dbReference type="NCBI Taxonomy" id="470028"/>
    <lineage>
        <taxon>Bacteria</taxon>
        <taxon>Pseudomonadati</taxon>
        <taxon>Pseudomonadota</taxon>
        <taxon>Alphaproteobacteria</taxon>
        <taxon>Hyphomicrobiales</taxon>
        <taxon>Devosiaceae</taxon>
        <taxon>Devosia</taxon>
    </lineage>
</organism>
<gene>
    <name evidence="1" type="ORF">GCM10007913_11710</name>
</gene>
<reference evidence="1" key="2">
    <citation type="submission" date="2023-01" db="EMBL/GenBank/DDBJ databases">
        <title>Draft genome sequence of Devosia yakushimensis strain NBRC 103855.</title>
        <authorList>
            <person name="Sun Q."/>
            <person name="Mori K."/>
        </authorList>
    </citation>
    <scope>NUCLEOTIDE SEQUENCE</scope>
    <source>
        <strain evidence="1">NBRC 103855</strain>
    </source>
</reference>
<accession>A0ABQ5UBJ5</accession>
<proteinExistence type="predicted"/>
<reference evidence="1" key="1">
    <citation type="journal article" date="2014" name="Int. J. Syst. Evol. Microbiol.">
        <title>Complete genome of a new Firmicutes species belonging to the dominant human colonic microbiota ('Ruminococcus bicirculans') reveals two chromosomes and a selective capacity to utilize plant glucans.</title>
        <authorList>
            <consortium name="NISC Comparative Sequencing Program"/>
            <person name="Wegmann U."/>
            <person name="Louis P."/>
            <person name="Goesmann A."/>
            <person name="Henrissat B."/>
            <person name="Duncan S.H."/>
            <person name="Flint H.J."/>
        </authorList>
    </citation>
    <scope>NUCLEOTIDE SEQUENCE</scope>
    <source>
        <strain evidence="1">NBRC 103855</strain>
    </source>
</reference>
<protein>
    <submittedName>
        <fullName evidence="1">Uncharacterized protein</fullName>
    </submittedName>
</protein>
<dbReference type="Proteomes" id="UP001161406">
    <property type="component" value="Unassembled WGS sequence"/>
</dbReference>
<name>A0ABQ5UBJ5_9HYPH</name>
<dbReference type="EMBL" id="BSNG01000001">
    <property type="protein sequence ID" value="GLQ09239.1"/>
    <property type="molecule type" value="Genomic_DNA"/>
</dbReference>
<dbReference type="RefSeq" id="WP_284388828.1">
    <property type="nucleotide sequence ID" value="NZ_BSNG01000001.1"/>
</dbReference>
<evidence type="ECO:0000313" key="1">
    <source>
        <dbReference type="EMBL" id="GLQ09239.1"/>
    </source>
</evidence>
<sequence>MGLLALTVKVGQAVDIAGVAVVRVTEKNGRRVGLQFATSLSPITLIPTGIIPPRYVTGITGDQQARPMLAPVG</sequence>
<keyword evidence="2" id="KW-1185">Reference proteome</keyword>
<comment type="caution">
    <text evidence="1">The sequence shown here is derived from an EMBL/GenBank/DDBJ whole genome shotgun (WGS) entry which is preliminary data.</text>
</comment>
<evidence type="ECO:0000313" key="2">
    <source>
        <dbReference type="Proteomes" id="UP001161406"/>
    </source>
</evidence>